<dbReference type="InterPro" id="IPR036237">
    <property type="entry name" value="Xyl_isomerase-like_sf"/>
</dbReference>
<organism evidence="2 3">
    <name type="scientific">Desulfurispira natronophila</name>
    <dbReference type="NCBI Taxonomy" id="682562"/>
    <lineage>
        <taxon>Bacteria</taxon>
        <taxon>Pseudomonadati</taxon>
        <taxon>Chrysiogenota</taxon>
        <taxon>Chrysiogenia</taxon>
        <taxon>Chrysiogenales</taxon>
        <taxon>Chrysiogenaceae</taxon>
        <taxon>Desulfurispira</taxon>
    </lineage>
</organism>
<dbReference type="PANTHER" id="PTHR12110:SF21">
    <property type="entry name" value="XYLOSE ISOMERASE-LIKE TIM BARREL DOMAIN-CONTAINING PROTEIN"/>
    <property type="match status" value="1"/>
</dbReference>
<feature type="domain" description="Xylose isomerase-like TIM barrel" evidence="1">
    <location>
        <begin position="39"/>
        <end position="256"/>
    </location>
</feature>
<name>A0A7W7Y4X6_9BACT</name>
<dbReference type="EMBL" id="JACHID010000008">
    <property type="protein sequence ID" value="MBB5022168.1"/>
    <property type="molecule type" value="Genomic_DNA"/>
</dbReference>
<keyword evidence="2" id="KW-0413">Isomerase</keyword>
<dbReference type="InterPro" id="IPR013022">
    <property type="entry name" value="Xyl_isomerase-like_TIM-brl"/>
</dbReference>
<evidence type="ECO:0000313" key="2">
    <source>
        <dbReference type="EMBL" id="MBB5022168.1"/>
    </source>
</evidence>
<protein>
    <submittedName>
        <fullName evidence="2">Sugar phosphate isomerase/epimerase</fullName>
    </submittedName>
</protein>
<dbReference type="AlphaFoldDB" id="A0A7W7Y4X6"/>
<dbReference type="RefSeq" id="WP_183732195.1">
    <property type="nucleotide sequence ID" value="NZ_JACHID010000008.1"/>
</dbReference>
<evidence type="ECO:0000259" key="1">
    <source>
        <dbReference type="Pfam" id="PF01261"/>
    </source>
</evidence>
<evidence type="ECO:0000313" key="3">
    <source>
        <dbReference type="Proteomes" id="UP000528322"/>
    </source>
</evidence>
<dbReference type="Pfam" id="PF01261">
    <property type="entry name" value="AP_endonuc_2"/>
    <property type="match status" value="1"/>
</dbReference>
<dbReference type="Gene3D" id="3.20.20.150">
    <property type="entry name" value="Divalent-metal-dependent TIM barrel enzymes"/>
    <property type="match status" value="1"/>
</dbReference>
<dbReference type="SUPFAM" id="SSF51658">
    <property type="entry name" value="Xylose isomerase-like"/>
    <property type="match status" value="1"/>
</dbReference>
<reference evidence="2 3" key="1">
    <citation type="submission" date="2020-08" db="EMBL/GenBank/DDBJ databases">
        <title>Genomic Encyclopedia of Type Strains, Phase IV (KMG-IV): sequencing the most valuable type-strain genomes for metagenomic binning, comparative biology and taxonomic classification.</title>
        <authorList>
            <person name="Goeker M."/>
        </authorList>
    </citation>
    <scope>NUCLEOTIDE SEQUENCE [LARGE SCALE GENOMIC DNA]</scope>
    <source>
        <strain evidence="2 3">DSM 22071</strain>
    </source>
</reference>
<comment type="caution">
    <text evidence="2">The sequence shown here is derived from an EMBL/GenBank/DDBJ whole genome shotgun (WGS) entry which is preliminary data.</text>
</comment>
<accession>A0A7W7Y4X6</accession>
<dbReference type="InterPro" id="IPR050312">
    <property type="entry name" value="IolE/XylAMocC-like"/>
</dbReference>
<dbReference type="GO" id="GO:0016853">
    <property type="term" value="F:isomerase activity"/>
    <property type="evidence" value="ECO:0007669"/>
    <property type="project" value="UniProtKB-KW"/>
</dbReference>
<sequence length="260" mass="29652">MDIRTCALARRAYLFVLMEDPQHYPESPNGYEVLIDSDSLDRYQEDEIIAALKALGQRCQFLTFHAPFYDLNPGGLDSAVRQVSRERWLSTARIAHGVQPRTIVLHTGYSVAMYGRGFLYDHWREQTMESLSQLLSATGESTRLCVENVFEPDPVPLLDVVDGLNHPRLGYCLDVGHSRLFGDTGQRQWIDAMAKRLFELHLHDNHGEADDHLPCGQGTIDYAEILDTLQQHHLNPLLTFEVADQDAFEEAVQFLEHYPD</sequence>
<proteinExistence type="predicted"/>
<dbReference type="PANTHER" id="PTHR12110">
    <property type="entry name" value="HYDROXYPYRUVATE ISOMERASE"/>
    <property type="match status" value="1"/>
</dbReference>
<keyword evidence="3" id="KW-1185">Reference proteome</keyword>
<dbReference type="Proteomes" id="UP000528322">
    <property type="component" value="Unassembled WGS sequence"/>
</dbReference>
<gene>
    <name evidence="2" type="ORF">HNR37_001496</name>
</gene>